<dbReference type="Gene3D" id="3.40.50.450">
    <property type="match status" value="1"/>
</dbReference>
<protein>
    <submittedName>
        <fullName evidence="3">Rossmann fold nucleotide-binding protein Smf</fullName>
    </submittedName>
</protein>
<name>W4PYN4_9BACI</name>
<dbReference type="PANTHER" id="PTHR43022:SF1">
    <property type="entry name" value="PROTEIN SMF"/>
    <property type="match status" value="1"/>
</dbReference>
<feature type="domain" description="Smf/DprA SLOG" evidence="2">
    <location>
        <begin position="81"/>
        <end position="289"/>
    </location>
</feature>
<comment type="caution">
    <text evidence="3">The sequence shown here is derived from an EMBL/GenBank/DDBJ whole genome shotgun (WGS) entry which is preliminary data.</text>
</comment>
<organism evidence="3 4">
    <name type="scientific">Halalkalibacter wakoensis JCM 9140</name>
    <dbReference type="NCBI Taxonomy" id="1236970"/>
    <lineage>
        <taxon>Bacteria</taxon>
        <taxon>Bacillati</taxon>
        <taxon>Bacillota</taxon>
        <taxon>Bacilli</taxon>
        <taxon>Bacillales</taxon>
        <taxon>Bacillaceae</taxon>
        <taxon>Halalkalibacter</taxon>
    </lineage>
</organism>
<dbReference type="InterPro" id="IPR057666">
    <property type="entry name" value="DrpA_SLOG"/>
</dbReference>
<comment type="similarity">
    <text evidence="1">Belongs to the DprA/Smf family.</text>
</comment>
<dbReference type="SUPFAM" id="SSF102405">
    <property type="entry name" value="MCP/YpsA-like"/>
    <property type="match status" value="1"/>
</dbReference>
<dbReference type="InterPro" id="IPR003488">
    <property type="entry name" value="DprA"/>
</dbReference>
<dbReference type="Pfam" id="PF02481">
    <property type="entry name" value="DNA_processg_A"/>
    <property type="match status" value="1"/>
</dbReference>
<evidence type="ECO:0000259" key="2">
    <source>
        <dbReference type="Pfam" id="PF02481"/>
    </source>
</evidence>
<dbReference type="STRING" id="1236970.JCM9140_151"/>
<dbReference type="AlphaFoldDB" id="W4PYN4"/>
<dbReference type="OrthoDB" id="9785707at2"/>
<proteinExistence type="inferred from homology"/>
<dbReference type="NCBIfam" id="TIGR00732">
    <property type="entry name" value="dprA"/>
    <property type="match status" value="1"/>
</dbReference>
<reference evidence="3" key="1">
    <citation type="journal article" date="2014" name="Genome Announc.">
        <title>Draft Genome Sequences of Three Alkaliphilic Bacillus Strains, Bacillus wakoensis JCM 9140T, Bacillus akibai JCM 9157T, and Bacillus hemicellulosilyticus JCM 9152T.</title>
        <authorList>
            <person name="Yuki M."/>
            <person name="Oshima K."/>
            <person name="Suda W."/>
            <person name="Oshida Y."/>
            <person name="Kitamura K."/>
            <person name="Iida T."/>
            <person name="Hattori M."/>
            <person name="Ohkuma M."/>
        </authorList>
    </citation>
    <scope>NUCLEOTIDE SEQUENCE [LARGE SCALE GENOMIC DNA]</scope>
    <source>
        <strain evidence="3">JCM 9140</strain>
    </source>
</reference>
<dbReference type="GO" id="GO:0009294">
    <property type="term" value="P:DNA-mediated transformation"/>
    <property type="evidence" value="ECO:0007669"/>
    <property type="project" value="InterPro"/>
</dbReference>
<evidence type="ECO:0000313" key="3">
    <source>
        <dbReference type="EMBL" id="GAE24239.1"/>
    </source>
</evidence>
<dbReference type="PANTHER" id="PTHR43022">
    <property type="entry name" value="PROTEIN SMF"/>
    <property type="match status" value="1"/>
</dbReference>
<keyword evidence="4" id="KW-1185">Reference proteome</keyword>
<dbReference type="Proteomes" id="UP000018890">
    <property type="component" value="Unassembled WGS sequence"/>
</dbReference>
<dbReference type="RefSeq" id="WP_034740923.1">
    <property type="nucleotide sequence ID" value="NZ_BAUT01000001.1"/>
</dbReference>
<evidence type="ECO:0000256" key="1">
    <source>
        <dbReference type="ARBA" id="ARBA00006525"/>
    </source>
</evidence>
<gene>
    <name evidence="3" type="ORF">JCM9140_151</name>
</gene>
<dbReference type="EMBL" id="BAUT01000001">
    <property type="protein sequence ID" value="GAE24239.1"/>
    <property type="molecule type" value="Genomic_DNA"/>
</dbReference>
<sequence length="290" mass="32174">MTDVRKRLIHLHMCPAMSRSLLHSIIRVDPELLNIYDCSLSFLQNHINLPIKKAQTIHAYLKSSSPDSCLKYLSSIHVFPLTYLDSDYPTLLKEIYDPPFVLYGMGHRGIIQSKKNLAIIGSRSPTSTGSQTVAKLIPALSKQGLTIVSGFAKGIDSIAHWKTIQTSGRTMAILGSGHLHMYPKENVQLFSQMSKNQLILSEYPPDTPPQKWHFPARNRIISGMSKGVLVIEAKEKSGSLITADQALEQGRDVYAIPGSIFSPLSKGTNYLIQQGAKLVMSAEDILEDFQ</sequence>
<evidence type="ECO:0000313" key="4">
    <source>
        <dbReference type="Proteomes" id="UP000018890"/>
    </source>
</evidence>
<accession>W4PYN4</accession>